<gene>
    <name evidence="2" type="ORF">EJ04DRAFT_365586</name>
</gene>
<feature type="compositionally biased region" description="Basic residues" evidence="1">
    <location>
        <begin position="1"/>
        <end position="12"/>
    </location>
</feature>
<evidence type="ECO:0000256" key="1">
    <source>
        <dbReference type="SAM" id="MobiDB-lite"/>
    </source>
</evidence>
<sequence>MALRRQGKRGKSWTRGPGDRFPKVLAVCVSMCRCRGAREASVRGSPTRGRGWSGGSDRPLMDVEGIAGWVEVKMDKVDRRAARSLRTCRFGSFVGLRAAWADY</sequence>
<protein>
    <submittedName>
        <fullName evidence="2">Uncharacterized protein</fullName>
    </submittedName>
</protein>
<keyword evidence="3" id="KW-1185">Reference proteome</keyword>
<accession>A0A9P4QV13</accession>
<comment type="caution">
    <text evidence="2">The sequence shown here is derived from an EMBL/GenBank/DDBJ whole genome shotgun (WGS) entry which is preliminary data.</text>
</comment>
<evidence type="ECO:0000313" key="2">
    <source>
        <dbReference type="EMBL" id="KAF2731557.1"/>
    </source>
</evidence>
<dbReference type="Proteomes" id="UP000799444">
    <property type="component" value="Unassembled WGS sequence"/>
</dbReference>
<name>A0A9P4QV13_9PLEO</name>
<proteinExistence type="predicted"/>
<organism evidence="2 3">
    <name type="scientific">Polyplosphaeria fusca</name>
    <dbReference type="NCBI Taxonomy" id="682080"/>
    <lineage>
        <taxon>Eukaryota</taxon>
        <taxon>Fungi</taxon>
        <taxon>Dikarya</taxon>
        <taxon>Ascomycota</taxon>
        <taxon>Pezizomycotina</taxon>
        <taxon>Dothideomycetes</taxon>
        <taxon>Pleosporomycetidae</taxon>
        <taxon>Pleosporales</taxon>
        <taxon>Tetraplosphaeriaceae</taxon>
        <taxon>Polyplosphaeria</taxon>
    </lineage>
</organism>
<evidence type="ECO:0000313" key="3">
    <source>
        <dbReference type="Proteomes" id="UP000799444"/>
    </source>
</evidence>
<feature type="region of interest" description="Disordered" evidence="1">
    <location>
        <begin position="1"/>
        <end position="20"/>
    </location>
</feature>
<reference evidence="2" key="1">
    <citation type="journal article" date="2020" name="Stud. Mycol.">
        <title>101 Dothideomycetes genomes: a test case for predicting lifestyles and emergence of pathogens.</title>
        <authorList>
            <person name="Haridas S."/>
            <person name="Albert R."/>
            <person name="Binder M."/>
            <person name="Bloem J."/>
            <person name="Labutti K."/>
            <person name="Salamov A."/>
            <person name="Andreopoulos B."/>
            <person name="Baker S."/>
            <person name="Barry K."/>
            <person name="Bills G."/>
            <person name="Bluhm B."/>
            <person name="Cannon C."/>
            <person name="Castanera R."/>
            <person name="Culley D."/>
            <person name="Daum C."/>
            <person name="Ezra D."/>
            <person name="Gonzalez J."/>
            <person name="Henrissat B."/>
            <person name="Kuo A."/>
            <person name="Liang C."/>
            <person name="Lipzen A."/>
            <person name="Lutzoni F."/>
            <person name="Magnuson J."/>
            <person name="Mondo S."/>
            <person name="Nolan M."/>
            <person name="Ohm R."/>
            <person name="Pangilinan J."/>
            <person name="Park H.-J."/>
            <person name="Ramirez L."/>
            <person name="Alfaro M."/>
            <person name="Sun H."/>
            <person name="Tritt A."/>
            <person name="Yoshinaga Y."/>
            <person name="Zwiers L.-H."/>
            <person name="Turgeon B."/>
            <person name="Goodwin S."/>
            <person name="Spatafora J."/>
            <person name="Crous P."/>
            <person name="Grigoriev I."/>
        </authorList>
    </citation>
    <scope>NUCLEOTIDE SEQUENCE</scope>
    <source>
        <strain evidence="2">CBS 125425</strain>
    </source>
</reference>
<dbReference type="AlphaFoldDB" id="A0A9P4QV13"/>
<dbReference type="EMBL" id="ML996193">
    <property type="protein sequence ID" value="KAF2731557.1"/>
    <property type="molecule type" value="Genomic_DNA"/>
</dbReference>